<evidence type="ECO:0000256" key="3">
    <source>
        <dbReference type="PROSITE-ProRule" id="PRU00023"/>
    </source>
</evidence>
<gene>
    <name evidence="4" type="primary">ANKRD1</name>
    <name evidence="4" type="ORF">SPIL2461_LOCUS22875</name>
</gene>
<keyword evidence="2 3" id="KW-0040">ANK repeat</keyword>
<keyword evidence="1" id="KW-0677">Repeat</keyword>
<dbReference type="SUPFAM" id="SSF48425">
    <property type="entry name" value="Sec7 domain"/>
    <property type="match status" value="1"/>
</dbReference>
<evidence type="ECO:0000256" key="2">
    <source>
        <dbReference type="ARBA" id="ARBA00023043"/>
    </source>
</evidence>
<protein>
    <submittedName>
        <fullName evidence="4">ANKRD1 protein</fullName>
    </submittedName>
</protein>
<organism evidence="4 5">
    <name type="scientific">Symbiodinium pilosum</name>
    <name type="common">Dinoflagellate</name>
    <dbReference type="NCBI Taxonomy" id="2952"/>
    <lineage>
        <taxon>Eukaryota</taxon>
        <taxon>Sar</taxon>
        <taxon>Alveolata</taxon>
        <taxon>Dinophyceae</taxon>
        <taxon>Suessiales</taxon>
        <taxon>Symbiodiniaceae</taxon>
        <taxon>Symbiodinium</taxon>
    </lineage>
</organism>
<dbReference type="InterPro" id="IPR036770">
    <property type="entry name" value="Ankyrin_rpt-contain_sf"/>
</dbReference>
<dbReference type="Pfam" id="PF12796">
    <property type="entry name" value="Ank_2"/>
    <property type="match status" value="1"/>
</dbReference>
<sequence>MGAARSCAEKPWCLSPACDRDGQAYLDLVTAIPSHGHCGAFDEEVIEVECPAGAIFPETLQNLKLLDRHFLVFCGTSNLVALRWVLRFGASSNSHDSNSTTGLHVACRSGSSSVVLELLRYRQPLDRADVAGWTPLHVAARMSRCSIVVLLLKAGAPIWVRNSHGELPSDMCLDGATHAAFASFQEYLLSGSGISAATWNFYWDKPEAEDSEAPLPTPFFTPQHPIANFRGHKEAVSIGTRIFNVQPGYGIAFIRAAGLVHDYPRSSSKFLYQDSINRKALESKVVSEIDEIRGLNLKSDIGSAEALQHLMVSVLCLHHHLHELRNDMDFDSWKTLQGSTLPNSDHIPGDLLYKIWRVVRKEPIPQLEVPGLTGLPPEEEVQKTMPEEVPWLLGLPSMQGWVNVNTPGHAVGDPTGRLWASACLGLLFFSLSPGAAAPEAFMSLSGVFPSWDGSCIVLEKWRNFDGKNAESSPPAGSLVTVALLKPDGSWKECSFQKIELGIPSTGNPQSWLKYLGAMENTRSWV</sequence>
<accession>A0A812Y6A3</accession>
<proteinExistence type="predicted"/>
<dbReference type="SMART" id="SM00248">
    <property type="entry name" value="ANK"/>
    <property type="match status" value="2"/>
</dbReference>
<dbReference type="PANTHER" id="PTHR24173:SF74">
    <property type="entry name" value="ANKYRIN REPEAT DOMAIN-CONTAINING PROTEIN 16"/>
    <property type="match status" value="1"/>
</dbReference>
<evidence type="ECO:0000256" key="1">
    <source>
        <dbReference type="ARBA" id="ARBA00022737"/>
    </source>
</evidence>
<name>A0A812Y6A3_SYMPI</name>
<dbReference type="Proteomes" id="UP000649617">
    <property type="component" value="Unassembled WGS sequence"/>
</dbReference>
<feature type="repeat" description="ANK" evidence="3">
    <location>
        <begin position="131"/>
        <end position="163"/>
    </location>
</feature>
<dbReference type="PROSITE" id="PS50088">
    <property type="entry name" value="ANK_REPEAT"/>
    <property type="match status" value="1"/>
</dbReference>
<evidence type="ECO:0000313" key="4">
    <source>
        <dbReference type="EMBL" id="CAE7774098.1"/>
    </source>
</evidence>
<dbReference type="GO" id="GO:0005085">
    <property type="term" value="F:guanyl-nucleotide exchange factor activity"/>
    <property type="evidence" value="ECO:0007669"/>
    <property type="project" value="InterPro"/>
</dbReference>
<dbReference type="OrthoDB" id="430364at2759"/>
<dbReference type="InterPro" id="IPR002110">
    <property type="entry name" value="Ankyrin_rpt"/>
</dbReference>
<dbReference type="Gene3D" id="1.25.40.20">
    <property type="entry name" value="Ankyrin repeat-containing domain"/>
    <property type="match status" value="1"/>
</dbReference>
<reference evidence="4" key="1">
    <citation type="submission" date="2021-02" db="EMBL/GenBank/DDBJ databases">
        <authorList>
            <person name="Dougan E. K."/>
            <person name="Rhodes N."/>
            <person name="Thang M."/>
            <person name="Chan C."/>
        </authorList>
    </citation>
    <scope>NUCLEOTIDE SEQUENCE</scope>
</reference>
<dbReference type="EMBL" id="CAJNIZ010047704">
    <property type="protein sequence ID" value="CAE7774098.1"/>
    <property type="molecule type" value="Genomic_DNA"/>
</dbReference>
<dbReference type="PROSITE" id="PS50297">
    <property type="entry name" value="ANK_REP_REGION"/>
    <property type="match status" value="1"/>
</dbReference>
<dbReference type="AlphaFoldDB" id="A0A812Y6A3"/>
<dbReference type="PANTHER" id="PTHR24173">
    <property type="entry name" value="ANKYRIN REPEAT CONTAINING"/>
    <property type="match status" value="1"/>
</dbReference>
<dbReference type="SUPFAM" id="SSF48403">
    <property type="entry name" value="Ankyrin repeat"/>
    <property type="match status" value="1"/>
</dbReference>
<dbReference type="GO" id="GO:0032012">
    <property type="term" value="P:regulation of ARF protein signal transduction"/>
    <property type="evidence" value="ECO:0007669"/>
    <property type="project" value="InterPro"/>
</dbReference>
<comment type="caution">
    <text evidence="4">The sequence shown here is derived from an EMBL/GenBank/DDBJ whole genome shotgun (WGS) entry which is preliminary data.</text>
</comment>
<dbReference type="InterPro" id="IPR035999">
    <property type="entry name" value="Sec7_dom_sf"/>
</dbReference>
<keyword evidence="5" id="KW-1185">Reference proteome</keyword>
<evidence type="ECO:0000313" key="5">
    <source>
        <dbReference type="Proteomes" id="UP000649617"/>
    </source>
</evidence>